<evidence type="ECO:0000313" key="3">
    <source>
        <dbReference type="EMBL" id="OHA96501.1"/>
    </source>
</evidence>
<protein>
    <recommendedName>
        <fullName evidence="2">Carbamoyl phosphate synthase ATP-binding domain-containing protein</fullName>
    </recommendedName>
</protein>
<dbReference type="AlphaFoldDB" id="A0A1G2TIQ6"/>
<dbReference type="Proteomes" id="UP000177279">
    <property type="component" value="Unassembled WGS sequence"/>
</dbReference>
<comment type="caution">
    <text evidence="3">The sequence shown here is derived from an EMBL/GenBank/DDBJ whole genome shotgun (WGS) entry which is preliminary data.</text>
</comment>
<proteinExistence type="predicted"/>
<sequence length="113" mass="12911">MPEKREVMKVENKWVRSRVSLNAAEALSYARDFGYPVELAAAFVLGGWRRTASTEEELRKLFEEGENLSPIGEVTLFWRLLPCERCGEPANGEYCENTGYKDTHKPKAGSRQR</sequence>
<feature type="region of interest" description="Disordered" evidence="1">
    <location>
        <begin position="90"/>
        <end position="113"/>
    </location>
</feature>
<accession>A0A1G2TIQ6</accession>
<evidence type="ECO:0000256" key="1">
    <source>
        <dbReference type="SAM" id="MobiDB-lite"/>
    </source>
</evidence>
<dbReference type="Pfam" id="PF02786">
    <property type="entry name" value="CPSase_L_D2"/>
    <property type="match status" value="1"/>
</dbReference>
<dbReference type="Gene3D" id="3.30.1490.20">
    <property type="entry name" value="ATP-grasp fold, A domain"/>
    <property type="match status" value="1"/>
</dbReference>
<evidence type="ECO:0000313" key="4">
    <source>
        <dbReference type="Proteomes" id="UP000177279"/>
    </source>
</evidence>
<name>A0A1G2TIQ6_9BACT</name>
<dbReference type="InterPro" id="IPR005479">
    <property type="entry name" value="CPAse_ATP-bd"/>
</dbReference>
<reference evidence="3 4" key="1">
    <citation type="journal article" date="2016" name="Nat. Commun.">
        <title>Thousands of microbial genomes shed light on interconnected biogeochemical processes in an aquifer system.</title>
        <authorList>
            <person name="Anantharaman K."/>
            <person name="Brown C.T."/>
            <person name="Hug L.A."/>
            <person name="Sharon I."/>
            <person name="Castelle C.J."/>
            <person name="Probst A.J."/>
            <person name="Thomas B.C."/>
            <person name="Singh A."/>
            <person name="Wilkins M.J."/>
            <person name="Karaoz U."/>
            <person name="Brodie E.L."/>
            <person name="Williams K.H."/>
            <person name="Hubbard S.S."/>
            <person name="Banfield J.F."/>
        </authorList>
    </citation>
    <scope>NUCLEOTIDE SEQUENCE [LARGE SCALE GENOMIC DNA]</scope>
</reference>
<dbReference type="GO" id="GO:0005524">
    <property type="term" value="F:ATP binding"/>
    <property type="evidence" value="ECO:0007669"/>
    <property type="project" value="InterPro"/>
</dbReference>
<evidence type="ECO:0000259" key="2">
    <source>
        <dbReference type="Pfam" id="PF02786"/>
    </source>
</evidence>
<dbReference type="SUPFAM" id="SSF56059">
    <property type="entry name" value="Glutathione synthetase ATP-binding domain-like"/>
    <property type="match status" value="1"/>
</dbReference>
<dbReference type="InterPro" id="IPR013815">
    <property type="entry name" value="ATP_grasp_subdomain_1"/>
</dbReference>
<dbReference type="EMBL" id="MHVS01000005">
    <property type="protein sequence ID" value="OHA96501.1"/>
    <property type="molecule type" value="Genomic_DNA"/>
</dbReference>
<feature type="domain" description="Carbamoyl phosphate synthase ATP-binding" evidence="2">
    <location>
        <begin position="6"/>
        <end position="70"/>
    </location>
</feature>
<gene>
    <name evidence="3" type="ORF">A3D49_01325</name>
</gene>
<organism evidence="3 4">
    <name type="scientific">Candidatus Zambryskibacteria bacterium RIFCSPHIGHO2_02_FULL_43_37</name>
    <dbReference type="NCBI Taxonomy" id="1802749"/>
    <lineage>
        <taxon>Bacteria</taxon>
        <taxon>Candidatus Zambryskiibacteriota</taxon>
    </lineage>
</organism>